<evidence type="ECO:0000259" key="1">
    <source>
        <dbReference type="Pfam" id="PF01575"/>
    </source>
</evidence>
<dbReference type="AlphaFoldDB" id="A0A2A6ZBI1"/>
<name>A0A2A6ZBI1_9FIRM</name>
<dbReference type="PANTHER" id="PTHR43437:SF3">
    <property type="entry name" value="HYDROXYACYL-THIOESTER DEHYDRATASE TYPE 2, MITOCHONDRIAL"/>
    <property type="match status" value="1"/>
</dbReference>
<dbReference type="InterPro" id="IPR002539">
    <property type="entry name" value="MaoC-like_dom"/>
</dbReference>
<gene>
    <name evidence="2" type="ORF">CGS46_06630</name>
</gene>
<comment type="caution">
    <text evidence="2">The sequence shown here is derived from an EMBL/GenBank/DDBJ whole genome shotgun (WGS) entry which is preliminary data.</text>
</comment>
<dbReference type="Proteomes" id="UP000220752">
    <property type="component" value="Unassembled WGS sequence"/>
</dbReference>
<accession>A0A2A6ZBI1</accession>
<dbReference type="SUPFAM" id="SSF54637">
    <property type="entry name" value="Thioesterase/thiol ester dehydrase-isomerase"/>
    <property type="match status" value="1"/>
</dbReference>
<proteinExistence type="predicted"/>
<dbReference type="EMBL" id="NMTQ01000022">
    <property type="protein sequence ID" value="PDX58775.1"/>
    <property type="molecule type" value="Genomic_DNA"/>
</dbReference>
<dbReference type="GO" id="GO:0006633">
    <property type="term" value="P:fatty acid biosynthetic process"/>
    <property type="evidence" value="ECO:0007669"/>
    <property type="project" value="TreeGrafter"/>
</dbReference>
<keyword evidence="3" id="KW-1185">Reference proteome</keyword>
<organism evidence="2 3">
    <name type="scientific">Faecalibacterium langellae</name>
    <dbReference type="NCBI Taxonomy" id="3435293"/>
    <lineage>
        <taxon>Bacteria</taxon>
        <taxon>Bacillati</taxon>
        <taxon>Bacillota</taxon>
        <taxon>Clostridia</taxon>
        <taxon>Eubacteriales</taxon>
        <taxon>Oscillospiraceae</taxon>
        <taxon>Faecalibacterium</taxon>
    </lineage>
</organism>
<feature type="domain" description="MaoC-like" evidence="1">
    <location>
        <begin position="24"/>
        <end position="123"/>
    </location>
</feature>
<dbReference type="Pfam" id="PF01575">
    <property type="entry name" value="MaoC_dehydratas"/>
    <property type="match status" value="1"/>
</dbReference>
<protein>
    <submittedName>
        <fullName evidence="2">(R)-hydratase</fullName>
    </submittedName>
</protein>
<dbReference type="Gene3D" id="3.10.129.10">
    <property type="entry name" value="Hotdog Thioesterase"/>
    <property type="match status" value="1"/>
</dbReference>
<dbReference type="PANTHER" id="PTHR43437">
    <property type="entry name" value="HYDROXYACYL-THIOESTER DEHYDRATASE TYPE 2, MITOCHONDRIAL-RELATED"/>
    <property type="match status" value="1"/>
</dbReference>
<dbReference type="InterPro" id="IPR050965">
    <property type="entry name" value="UPF0336/Enoyl-CoA_hydratase"/>
</dbReference>
<evidence type="ECO:0000313" key="3">
    <source>
        <dbReference type="Proteomes" id="UP000220752"/>
    </source>
</evidence>
<dbReference type="GO" id="GO:0019171">
    <property type="term" value="F:(3R)-hydroxyacyl-[acyl-carrier-protein] dehydratase activity"/>
    <property type="evidence" value="ECO:0007669"/>
    <property type="project" value="TreeGrafter"/>
</dbReference>
<evidence type="ECO:0000313" key="2">
    <source>
        <dbReference type="EMBL" id="PDX58775.1"/>
    </source>
</evidence>
<dbReference type="InterPro" id="IPR029069">
    <property type="entry name" value="HotDog_dom_sf"/>
</dbReference>
<sequence>MTQDKSVTAKCIQEIRVGDTAYAAKTVTEADVMMFAMLSGDYAPQHVSAAFGATMSYHSRIAHGMLTVGLVGPVLNRLCGDTSCTAYQKVHFSSAVLLNDTVYVKGTVTAVDPEKQLVTIEATAARKEILEKLEAGTAQKGERPFLSAVFQQSLAV</sequence>
<reference evidence="2 3" key="1">
    <citation type="journal article" date="2017" name="Front. Microbiol.">
        <title>New Insights into the Diversity of the Genus Faecalibacterium.</title>
        <authorList>
            <person name="Benevides L."/>
            <person name="Burman S."/>
            <person name="Martin R."/>
            <person name="Robert V."/>
            <person name="Thomas M."/>
            <person name="Miquel S."/>
            <person name="Chain F."/>
            <person name="Sokol H."/>
            <person name="Bermudez-Humaran L.G."/>
            <person name="Morrison M."/>
            <person name="Langella P."/>
            <person name="Azevedo V.A."/>
            <person name="Chatel J.M."/>
            <person name="Soares S."/>
        </authorList>
    </citation>
    <scope>NUCLEOTIDE SEQUENCE [LARGE SCALE GENOMIC DNA]</scope>
    <source>
        <strain evidence="3">CNCM I-4540</strain>
    </source>
</reference>